<sequence>MKDATAAAAMTSSGRGGGGGGSGSGSGEKVRSVSDKEKTKMRERQRRSITTNIFHGLRKHGGYPLSPRADINEVLRHLASEAGWIVDPDGTTYRHSPTPSSGFASCPVCGAGRRSTASTPTSSVVLGGDCSTTTSPRRFQVGDSVLSPYLAGCGGSGVGDVVTSERDIPLALYMYGGLQHSGTTGEPSTAAVTYQQQRQLYLQEARAPMTSPPRPA</sequence>
<keyword evidence="2 5" id="KW-0805">Transcription regulation</keyword>
<dbReference type="Proteomes" id="UP000288805">
    <property type="component" value="Unassembled WGS sequence"/>
</dbReference>
<dbReference type="GO" id="GO:0009742">
    <property type="term" value="P:brassinosteroid mediated signaling pathway"/>
    <property type="evidence" value="ECO:0007669"/>
    <property type="project" value="UniProtKB-UniRule"/>
</dbReference>
<dbReference type="Pfam" id="PF05687">
    <property type="entry name" value="BES1_N"/>
    <property type="match status" value="1"/>
</dbReference>
<feature type="region of interest" description="Disordered" evidence="6">
    <location>
        <begin position="1"/>
        <end position="47"/>
    </location>
</feature>
<evidence type="ECO:0000313" key="8">
    <source>
        <dbReference type="EMBL" id="RVW98513.1"/>
    </source>
</evidence>
<keyword evidence="4 5" id="KW-0804">Transcription</keyword>
<dbReference type="GO" id="GO:0003700">
    <property type="term" value="F:DNA-binding transcription factor activity"/>
    <property type="evidence" value="ECO:0007669"/>
    <property type="project" value="UniProtKB-UniRule"/>
</dbReference>
<dbReference type="AlphaFoldDB" id="A0A438IP67"/>
<dbReference type="GO" id="GO:0005634">
    <property type="term" value="C:nucleus"/>
    <property type="evidence" value="ECO:0007669"/>
    <property type="project" value="UniProtKB-SubCell"/>
</dbReference>
<name>A0A438IP67_VITVI</name>
<evidence type="ECO:0000256" key="5">
    <source>
        <dbReference type="RuleBase" id="RU369040"/>
    </source>
</evidence>
<evidence type="ECO:0000313" key="9">
    <source>
        <dbReference type="Proteomes" id="UP000288805"/>
    </source>
</evidence>
<comment type="caution">
    <text evidence="8">The sequence shown here is derived from an EMBL/GenBank/DDBJ whole genome shotgun (WGS) entry which is preliminary data.</text>
</comment>
<organism evidence="8 9">
    <name type="scientific">Vitis vinifera</name>
    <name type="common">Grape</name>
    <dbReference type="NCBI Taxonomy" id="29760"/>
    <lineage>
        <taxon>Eukaryota</taxon>
        <taxon>Viridiplantae</taxon>
        <taxon>Streptophyta</taxon>
        <taxon>Embryophyta</taxon>
        <taxon>Tracheophyta</taxon>
        <taxon>Spermatophyta</taxon>
        <taxon>Magnoliopsida</taxon>
        <taxon>eudicotyledons</taxon>
        <taxon>Gunneridae</taxon>
        <taxon>Pentapetalae</taxon>
        <taxon>rosids</taxon>
        <taxon>Vitales</taxon>
        <taxon>Vitaceae</taxon>
        <taxon>Viteae</taxon>
        <taxon>Vitis</taxon>
    </lineage>
</organism>
<feature type="compositionally biased region" description="Gly residues" evidence="6">
    <location>
        <begin position="14"/>
        <end position="26"/>
    </location>
</feature>
<evidence type="ECO:0000256" key="4">
    <source>
        <dbReference type="ARBA" id="ARBA00023163"/>
    </source>
</evidence>
<feature type="domain" description="BES1/BZR1 plant transcription factor N-terminal" evidence="7">
    <location>
        <begin position="28"/>
        <end position="124"/>
    </location>
</feature>
<protein>
    <recommendedName>
        <fullName evidence="5">Protein BZR1 homolog</fullName>
    </recommendedName>
    <alternativeName>
        <fullName evidence="5">Protein BRASSINAZOLE-RESISTANT 1 homolog</fullName>
    </alternativeName>
</protein>
<proteinExistence type="inferred from homology"/>
<comment type="subcellular location">
    <subcellularLocation>
        <location evidence="5">Nucleus</location>
    </subcellularLocation>
</comment>
<evidence type="ECO:0000256" key="6">
    <source>
        <dbReference type="SAM" id="MobiDB-lite"/>
    </source>
</evidence>
<comment type="function">
    <text evidence="5">Functions in brassinosteroid signaling. May function as transcriptional repressor.</text>
</comment>
<evidence type="ECO:0000259" key="7">
    <source>
        <dbReference type="Pfam" id="PF05687"/>
    </source>
</evidence>
<dbReference type="InterPro" id="IPR008540">
    <property type="entry name" value="BES1_N"/>
</dbReference>
<dbReference type="EMBL" id="QGNW01000093">
    <property type="protein sequence ID" value="RVW98513.1"/>
    <property type="molecule type" value="Genomic_DNA"/>
</dbReference>
<keyword evidence="3 5" id="KW-0238">DNA-binding</keyword>
<keyword evidence="5" id="KW-1070">Brassinosteroid signaling pathway</keyword>
<gene>
    <name evidence="8" type="primary">BAM7_2</name>
    <name evidence="8" type="ORF">CK203_026901</name>
</gene>
<dbReference type="PANTHER" id="PTHR31506:SF4">
    <property type="entry name" value="BES1_BZR1 PLANT TRANSCRIPTION FACTOR N-TERMINAL DOMAIN-CONTAINING PROTEIN"/>
    <property type="match status" value="1"/>
</dbReference>
<comment type="similarity">
    <text evidence="1 5">Belongs to the BZR/LAT61 family.</text>
</comment>
<evidence type="ECO:0000256" key="1">
    <source>
        <dbReference type="ARBA" id="ARBA00005909"/>
    </source>
</evidence>
<accession>A0A438IP67</accession>
<feature type="compositionally biased region" description="Basic and acidic residues" evidence="6">
    <location>
        <begin position="28"/>
        <end position="42"/>
    </location>
</feature>
<evidence type="ECO:0000256" key="2">
    <source>
        <dbReference type="ARBA" id="ARBA00023015"/>
    </source>
</evidence>
<dbReference type="InterPro" id="IPR033264">
    <property type="entry name" value="BZR"/>
</dbReference>
<reference evidence="8 9" key="1">
    <citation type="journal article" date="2018" name="PLoS Genet.">
        <title>Population sequencing reveals clonal diversity and ancestral inbreeding in the grapevine cultivar Chardonnay.</title>
        <authorList>
            <person name="Roach M.J."/>
            <person name="Johnson D.L."/>
            <person name="Bohlmann J."/>
            <person name="van Vuuren H.J."/>
            <person name="Jones S.J."/>
            <person name="Pretorius I.S."/>
            <person name="Schmidt S.A."/>
            <person name="Borneman A.R."/>
        </authorList>
    </citation>
    <scope>NUCLEOTIDE SEQUENCE [LARGE SCALE GENOMIC DNA]</scope>
    <source>
        <strain evidence="9">cv. Chardonnay</strain>
        <tissue evidence="8">Leaf</tissue>
    </source>
</reference>
<dbReference type="PANTHER" id="PTHR31506">
    <property type="entry name" value="BES1/BZR1 HOMOLOG PROTEIN 3-RELATED"/>
    <property type="match status" value="1"/>
</dbReference>
<dbReference type="GO" id="GO:0003677">
    <property type="term" value="F:DNA binding"/>
    <property type="evidence" value="ECO:0007669"/>
    <property type="project" value="UniProtKB-UniRule"/>
</dbReference>
<evidence type="ECO:0000256" key="3">
    <source>
        <dbReference type="ARBA" id="ARBA00023125"/>
    </source>
</evidence>
<dbReference type="GO" id="GO:0006351">
    <property type="term" value="P:DNA-templated transcription"/>
    <property type="evidence" value="ECO:0007669"/>
    <property type="project" value="InterPro"/>
</dbReference>